<evidence type="ECO:0000313" key="1">
    <source>
        <dbReference type="EMBL" id="GHE38079.1"/>
    </source>
</evidence>
<reference evidence="1" key="1">
    <citation type="journal article" date="2014" name="Int. J. Syst. Evol. Microbiol.">
        <title>Complete genome sequence of Corynebacterium casei LMG S-19264T (=DSM 44701T), isolated from a smear-ripened cheese.</title>
        <authorList>
            <consortium name="US DOE Joint Genome Institute (JGI-PGF)"/>
            <person name="Walter F."/>
            <person name="Albersmeier A."/>
            <person name="Kalinowski J."/>
            <person name="Ruckert C."/>
        </authorList>
    </citation>
    <scope>NUCLEOTIDE SEQUENCE</scope>
    <source>
        <strain evidence="1">CGMCC 4.7403</strain>
    </source>
</reference>
<comment type="caution">
    <text evidence="1">The sequence shown here is derived from an EMBL/GenBank/DDBJ whole genome shotgun (WGS) entry which is preliminary data.</text>
</comment>
<dbReference type="Pfam" id="PF19979">
    <property type="entry name" value="DUF6415"/>
    <property type="match status" value="1"/>
</dbReference>
<dbReference type="Proteomes" id="UP000603227">
    <property type="component" value="Unassembled WGS sequence"/>
</dbReference>
<name>A0A918Z6I8_9ACTN</name>
<dbReference type="AlphaFoldDB" id="A0A918Z6I8"/>
<dbReference type="RefSeq" id="WP_189785268.1">
    <property type="nucleotide sequence ID" value="NZ_BNAT01000022.1"/>
</dbReference>
<dbReference type="EMBL" id="BNAT01000022">
    <property type="protein sequence ID" value="GHE38079.1"/>
    <property type="molecule type" value="Genomic_DNA"/>
</dbReference>
<sequence length="218" mass="23602">MSSVRKSSPTVYRGRDWEGFVAHAFECEPCATLPLGRGCTEGNRIRRRPPADAAGRDDGAVPVEVLPLDIEAMRATTERLLSEDAESPTTEELDGLALLYRGHLALLIPEIERAVCRLPNESRLKARALGGVSEARSRLGIKPCRAPARKAILTERLARSVMCLLGHLEELHGAAREPVAYCWRCSGTIKPGEPYTEHDVHAATGGGTTVYLHGGACP</sequence>
<keyword evidence="2" id="KW-1185">Reference proteome</keyword>
<dbReference type="InterPro" id="IPR046300">
    <property type="entry name" value="DUF6415"/>
</dbReference>
<proteinExistence type="predicted"/>
<reference evidence="1" key="2">
    <citation type="submission" date="2020-09" db="EMBL/GenBank/DDBJ databases">
        <authorList>
            <person name="Sun Q."/>
            <person name="Zhou Y."/>
        </authorList>
    </citation>
    <scope>NUCLEOTIDE SEQUENCE</scope>
    <source>
        <strain evidence="1">CGMCC 4.7403</strain>
    </source>
</reference>
<protein>
    <submittedName>
        <fullName evidence="1">Uncharacterized protein</fullName>
    </submittedName>
</protein>
<accession>A0A918Z6I8</accession>
<organism evidence="1 2">
    <name type="scientific">Streptomyces capitiformicae</name>
    <dbReference type="NCBI Taxonomy" id="2014920"/>
    <lineage>
        <taxon>Bacteria</taxon>
        <taxon>Bacillati</taxon>
        <taxon>Actinomycetota</taxon>
        <taxon>Actinomycetes</taxon>
        <taxon>Kitasatosporales</taxon>
        <taxon>Streptomycetaceae</taxon>
        <taxon>Streptomyces</taxon>
    </lineage>
</organism>
<evidence type="ECO:0000313" key="2">
    <source>
        <dbReference type="Proteomes" id="UP000603227"/>
    </source>
</evidence>
<gene>
    <name evidence="1" type="ORF">GCM10017771_56530</name>
</gene>